<dbReference type="PANTHER" id="PTHR28082">
    <property type="entry name" value="ZINC FINGER PROTEIN"/>
    <property type="match status" value="1"/>
</dbReference>
<dbReference type="InterPro" id="IPR052604">
    <property type="entry name" value="Mito_Tim_assembly_helper"/>
</dbReference>
<dbReference type="PROSITE" id="PS00028">
    <property type="entry name" value="ZINC_FINGER_C2H2_1"/>
    <property type="match status" value="1"/>
</dbReference>
<dbReference type="PROSITE" id="PS51266">
    <property type="entry name" value="ZF_CHY"/>
    <property type="match status" value="1"/>
</dbReference>
<comment type="caution">
    <text evidence="5">The sequence shown here is derived from an EMBL/GenBank/DDBJ whole genome shotgun (WGS) entry which is preliminary data.</text>
</comment>
<keyword evidence="6" id="KW-1185">Reference proteome</keyword>
<dbReference type="PANTHER" id="PTHR28082:SF1">
    <property type="entry name" value="HELPER OF TIM PROTEIN 13"/>
    <property type="match status" value="1"/>
</dbReference>
<feature type="domain" description="CHY-type" evidence="4">
    <location>
        <begin position="12"/>
        <end position="93"/>
    </location>
</feature>
<dbReference type="GO" id="GO:0008270">
    <property type="term" value="F:zinc ion binding"/>
    <property type="evidence" value="ECO:0007669"/>
    <property type="project" value="UniProtKB-KW"/>
</dbReference>
<keyword evidence="2" id="KW-0863">Zinc-finger</keyword>
<name>A0A7X2V609_9BACI</name>
<proteinExistence type="predicted"/>
<dbReference type="SUPFAM" id="SSF161219">
    <property type="entry name" value="CHY zinc finger-like"/>
    <property type="match status" value="1"/>
</dbReference>
<gene>
    <name evidence="5" type="ORF">GKZ89_15200</name>
</gene>
<dbReference type="InterPro" id="IPR037274">
    <property type="entry name" value="Znf_CHY_sf"/>
</dbReference>
<evidence type="ECO:0000256" key="1">
    <source>
        <dbReference type="ARBA" id="ARBA00022723"/>
    </source>
</evidence>
<sequence>MCKKEISVRGSEADAETRCRHYHSERDRIAIKFYCCGEYYSCHSCHEELADHEAEVWPAGKFDENAVLCGACRNELTVHDYLSCHSICPSCSAQFNPGCSLHKHLYFEVH</sequence>
<evidence type="ECO:0000256" key="3">
    <source>
        <dbReference type="ARBA" id="ARBA00022833"/>
    </source>
</evidence>
<reference evidence="5 6" key="1">
    <citation type="journal article" date="2017" name="Int. J. Syst. Evol. Microbiol.">
        <title>Bacillus mangrovi sp. nov., isolated from a sediment sample from a mangrove forest.</title>
        <authorList>
            <person name="Gupta V."/>
            <person name="Singh P.K."/>
            <person name="Korpole S."/>
            <person name="Tanuku N.R.S."/>
            <person name="Pinnaka A.K."/>
        </authorList>
    </citation>
    <scope>NUCLEOTIDE SEQUENCE [LARGE SCALE GENOMIC DNA]</scope>
    <source>
        <strain evidence="5 6">KCTC 33872</strain>
    </source>
</reference>
<dbReference type="Pfam" id="PF05495">
    <property type="entry name" value="zf-CHY"/>
    <property type="match status" value="1"/>
</dbReference>
<organism evidence="5 6">
    <name type="scientific">Metabacillus mangrovi</name>
    <dbReference type="NCBI Taxonomy" id="1491830"/>
    <lineage>
        <taxon>Bacteria</taxon>
        <taxon>Bacillati</taxon>
        <taxon>Bacillota</taxon>
        <taxon>Bacilli</taxon>
        <taxon>Bacillales</taxon>
        <taxon>Bacillaceae</taxon>
        <taxon>Metabacillus</taxon>
    </lineage>
</organism>
<dbReference type="EMBL" id="WMIB01000018">
    <property type="protein sequence ID" value="MTH54749.1"/>
    <property type="molecule type" value="Genomic_DNA"/>
</dbReference>
<dbReference type="OrthoDB" id="882119at2"/>
<keyword evidence="3" id="KW-0862">Zinc</keyword>
<accession>A0A7X2V609</accession>
<evidence type="ECO:0000256" key="2">
    <source>
        <dbReference type="ARBA" id="ARBA00022771"/>
    </source>
</evidence>
<evidence type="ECO:0000313" key="5">
    <source>
        <dbReference type="EMBL" id="MTH54749.1"/>
    </source>
</evidence>
<evidence type="ECO:0000313" key="6">
    <source>
        <dbReference type="Proteomes" id="UP000434639"/>
    </source>
</evidence>
<dbReference type="InterPro" id="IPR016694">
    <property type="entry name" value="UCP017292"/>
</dbReference>
<dbReference type="Proteomes" id="UP000434639">
    <property type="component" value="Unassembled WGS sequence"/>
</dbReference>
<dbReference type="PIRSF" id="PIRSF017292">
    <property type="entry name" value="UCP017292_Znf_CHY"/>
    <property type="match status" value="1"/>
</dbReference>
<dbReference type="InterPro" id="IPR013087">
    <property type="entry name" value="Znf_C2H2_type"/>
</dbReference>
<evidence type="ECO:0000259" key="4">
    <source>
        <dbReference type="PROSITE" id="PS51266"/>
    </source>
</evidence>
<keyword evidence="1" id="KW-0479">Metal-binding</keyword>
<dbReference type="GO" id="GO:0045041">
    <property type="term" value="P:protein import into mitochondrial intermembrane space"/>
    <property type="evidence" value="ECO:0007669"/>
    <property type="project" value="TreeGrafter"/>
</dbReference>
<protein>
    <recommendedName>
        <fullName evidence="4">CHY-type domain-containing protein</fullName>
    </recommendedName>
</protein>
<dbReference type="RefSeq" id="WP_155113323.1">
    <property type="nucleotide sequence ID" value="NZ_WMIB01000018.1"/>
</dbReference>
<dbReference type="AlphaFoldDB" id="A0A7X2V609"/>
<dbReference type="InterPro" id="IPR008913">
    <property type="entry name" value="Znf_CHY"/>
</dbReference>